<dbReference type="eggNOG" id="COG0683">
    <property type="taxonomic scope" value="Bacteria"/>
</dbReference>
<proteinExistence type="predicted"/>
<dbReference type="HOGENOM" id="CLU_841819_0_0_9"/>
<protein>
    <submittedName>
        <fullName evidence="3">Copper amine oxidase domain protein</fullName>
    </submittedName>
</protein>
<dbReference type="Pfam" id="PF07833">
    <property type="entry name" value="Cu_amine_oxidN1"/>
    <property type="match status" value="1"/>
</dbReference>
<keyword evidence="4" id="KW-1185">Reference proteome</keyword>
<evidence type="ECO:0000256" key="1">
    <source>
        <dbReference type="SAM" id="SignalP"/>
    </source>
</evidence>
<feature type="chain" id="PRO_5003127946" evidence="1">
    <location>
        <begin position="24"/>
        <end position="326"/>
    </location>
</feature>
<dbReference type="InterPro" id="IPR036582">
    <property type="entry name" value="Mao_N_sf"/>
</dbReference>
<dbReference type="Gene3D" id="3.30.457.10">
    <property type="entry name" value="Copper amine oxidase-like, N-terminal domain"/>
    <property type="match status" value="1"/>
</dbReference>
<evidence type="ECO:0000259" key="2">
    <source>
        <dbReference type="Pfam" id="PF07833"/>
    </source>
</evidence>
<feature type="signal peptide" evidence="1">
    <location>
        <begin position="1"/>
        <end position="23"/>
    </location>
</feature>
<accession>D9S1E0</accession>
<dbReference type="OrthoDB" id="9816453at2"/>
<name>D9S1E0_THEOJ</name>
<feature type="domain" description="Copper amine oxidase-like N-terminal" evidence="2">
    <location>
        <begin position="226"/>
        <end position="321"/>
    </location>
</feature>
<dbReference type="KEGG" id="toc:Toce_0439"/>
<evidence type="ECO:0000313" key="3">
    <source>
        <dbReference type="EMBL" id="ADL07217.1"/>
    </source>
</evidence>
<dbReference type="RefSeq" id="WP_013275267.1">
    <property type="nucleotide sequence ID" value="NC_014377.1"/>
</dbReference>
<dbReference type="STRING" id="555079.Toce_0439"/>
<dbReference type="SUPFAM" id="SSF55383">
    <property type="entry name" value="Copper amine oxidase, domain N"/>
    <property type="match status" value="1"/>
</dbReference>
<sequence length="326" mass="36714">MRKIVVLFLSALLMLYASTPVLAVQEITPDKAFDKEALMRKFTYNGKEYDDLVLVIQGTEGIYASYLSEFLEWRLESGVVYDLDDEEERDLLIKEFFSRKTTGFWMYPSVEIISINGEPWQITEYAEHIKEAVHNNLNPGDLLYDKNGEAWKYFCNPKYNGVASILLKGKTSLSFPVLWEDRISMYNPLNGGKPVKIETDVKDGAVLKLGSPKVTITKNGISKVNTLSVAPLALGGRTLVPIRGVIDEFGYDLGFKKNIVTVTYDGHKIELPVNSKKAYIDGKEVILDQPVIIKNGRTLIPLRFIAENIGFDVAYKDGTINLIKTK</sequence>
<keyword evidence="1" id="KW-0732">Signal</keyword>
<dbReference type="InterPro" id="IPR012854">
    <property type="entry name" value="Cu_amine_oxidase-like_N"/>
</dbReference>
<gene>
    <name evidence="3" type="ordered locus">Toce_0439</name>
</gene>
<dbReference type="Proteomes" id="UP000000272">
    <property type="component" value="Chromosome"/>
</dbReference>
<organism evidence="3 4">
    <name type="scientific">Thermosediminibacter oceani (strain ATCC BAA-1034 / DSM 16646 / JW/IW-1228P)</name>
    <dbReference type="NCBI Taxonomy" id="555079"/>
    <lineage>
        <taxon>Bacteria</taxon>
        <taxon>Bacillati</taxon>
        <taxon>Bacillota</taxon>
        <taxon>Clostridia</taxon>
        <taxon>Thermosediminibacterales</taxon>
        <taxon>Thermosediminibacteraceae</taxon>
        <taxon>Thermosediminibacter</taxon>
    </lineage>
</organism>
<evidence type="ECO:0000313" key="4">
    <source>
        <dbReference type="Proteomes" id="UP000000272"/>
    </source>
</evidence>
<dbReference type="EMBL" id="CP002131">
    <property type="protein sequence ID" value="ADL07217.1"/>
    <property type="molecule type" value="Genomic_DNA"/>
</dbReference>
<dbReference type="AlphaFoldDB" id="D9S1E0"/>
<reference evidence="3 4" key="1">
    <citation type="journal article" date="2010" name="Stand. Genomic Sci.">
        <title>Complete genome sequence of Thermosediminibacter oceani type strain (JW/IW-1228P).</title>
        <authorList>
            <person name="Pitluck S."/>
            <person name="Yasawong M."/>
            <person name="Munk C."/>
            <person name="Nolan M."/>
            <person name="Lapidus A."/>
            <person name="Lucas S."/>
            <person name="Glavina Del Rio T."/>
            <person name="Tice H."/>
            <person name="Cheng J.F."/>
            <person name="Bruce D."/>
            <person name="Detter C."/>
            <person name="Tapia R."/>
            <person name="Han C."/>
            <person name="Goodwin L."/>
            <person name="Liolios K."/>
            <person name="Ivanova N."/>
            <person name="Mavromatis K."/>
            <person name="Mikhailova N."/>
            <person name="Pati A."/>
            <person name="Chen A."/>
            <person name="Palaniappan K."/>
            <person name="Land M."/>
            <person name="Hauser L."/>
            <person name="Chang Y.J."/>
            <person name="Jeffries C.D."/>
            <person name="Rohde M."/>
            <person name="Spring S."/>
            <person name="Sikorski J."/>
            <person name="Goker M."/>
            <person name="Woyke T."/>
            <person name="Bristow J."/>
            <person name="Eisen J.A."/>
            <person name="Markowitz V."/>
            <person name="Hugenholtz P."/>
            <person name="Kyrpides N.C."/>
            <person name="Klenk H.P."/>
        </authorList>
    </citation>
    <scope>NUCLEOTIDE SEQUENCE [LARGE SCALE GENOMIC DNA]</scope>
    <source>
        <strain evidence="4">ATCC BAA-1034 / DSM 16646 / JW/IW-1228P</strain>
    </source>
</reference>